<dbReference type="EMBL" id="CM007891">
    <property type="protein sequence ID" value="OTG34211.1"/>
    <property type="molecule type" value="Genomic_DNA"/>
</dbReference>
<dbReference type="AlphaFoldDB" id="A0A251VHN1"/>
<evidence type="ECO:0000313" key="1">
    <source>
        <dbReference type="EMBL" id="KAF5818094.1"/>
    </source>
</evidence>
<proteinExistence type="predicted"/>
<dbReference type="InParanoid" id="A0A251VHN1"/>
<dbReference type="GO" id="GO:0004467">
    <property type="term" value="F:long-chain fatty acid-CoA ligase activity"/>
    <property type="evidence" value="ECO:0007669"/>
    <property type="project" value="UniProtKB-EC"/>
</dbReference>
<sequence length="57" mass="6536">MPRGEIYLMGNTLFLGNHKREDLTKNVLVNGNVVIPDRMAMERWASKNNELGDYISL</sequence>
<dbReference type="EC" id="6.2.1.3" evidence="1"/>
<keyword evidence="3" id="KW-1185">Reference proteome</keyword>
<dbReference type="EMBL" id="MNCJ02000317">
    <property type="protein sequence ID" value="KAF5818094.1"/>
    <property type="molecule type" value="Genomic_DNA"/>
</dbReference>
<dbReference type="Gramene" id="mRNA:HanXRQr2_Chr02g0060811">
    <property type="protein sequence ID" value="mRNA:HanXRQr2_Chr02g0060811"/>
    <property type="gene ID" value="HanXRQr2_Chr02g0060811"/>
</dbReference>
<keyword evidence="1" id="KW-0436">Ligase</keyword>
<dbReference type="Proteomes" id="UP000215914">
    <property type="component" value="Chromosome 2"/>
</dbReference>
<reference evidence="2" key="2">
    <citation type="submission" date="2017-02" db="EMBL/GenBank/DDBJ databases">
        <title>Sunflower complete genome.</title>
        <authorList>
            <person name="Langlade N."/>
            <person name="Munos S."/>
        </authorList>
    </citation>
    <scope>NUCLEOTIDE SEQUENCE [LARGE SCALE GENOMIC DNA]</scope>
    <source>
        <tissue evidence="2">Leaves</tissue>
    </source>
</reference>
<name>A0A251VHN1_HELAN</name>
<gene>
    <name evidence="2" type="ORF">HannXRQ_Chr02g0043271</name>
    <name evidence="1" type="ORF">HanXRQr2_Chr02g0060811</name>
</gene>
<reference evidence="1" key="3">
    <citation type="submission" date="2020-06" db="EMBL/GenBank/DDBJ databases">
        <title>Helianthus annuus Genome sequencing and assembly Release 2.</title>
        <authorList>
            <person name="Gouzy J."/>
            <person name="Langlade N."/>
            <person name="Munos S."/>
        </authorList>
    </citation>
    <scope>NUCLEOTIDE SEQUENCE</scope>
    <source>
        <tissue evidence="1">Leaves</tissue>
    </source>
</reference>
<reference evidence="1 3" key="1">
    <citation type="journal article" date="2017" name="Nature">
        <title>The sunflower genome provides insights into oil metabolism, flowering and Asterid evolution.</title>
        <authorList>
            <person name="Badouin H."/>
            <person name="Gouzy J."/>
            <person name="Grassa C.J."/>
            <person name="Murat F."/>
            <person name="Staton S.E."/>
            <person name="Cottret L."/>
            <person name="Lelandais-Briere C."/>
            <person name="Owens G.L."/>
            <person name="Carrere S."/>
            <person name="Mayjonade B."/>
            <person name="Legrand L."/>
            <person name="Gill N."/>
            <person name="Kane N.C."/>
            <person name="Bowers J.E."/>
            <person name="Hubner S."/>
            <person name="Bellec A."/>
            <person name="Berard A."/>
            <person name="Berges H."/>
            <person name="Blanchet N."/>
            <person name="Boniface M.C."/>
            <person name="Brunel D."/>
            <person name="Catrice O."/>
            <person name="Chaidir N."/>
            <person name="Claudel C."/>
            <person name="Donnadieu C."/>
            <person name="Faraut T."/>
            <person name="Fievet G."/>
            <person name="Helmstetter N."/>
            <person name="King M."/>
            <person name="Knapp S.J."/>
            <person name="Lai Z."/>
            <person name="Le Paslier M.C."/>
            <person name="Lippi Y."/>
            <person name="Lorenzon L."/>
            <person name="Mandel J.R."/>
            <person name="Marage G."/>
            <person name="Marchand G."/>
            <person name="Marquand E."/>
            <person name="Bret-Mestries E."/>
            <person name="Morien E."/>
            <person name="Nambeesan S."/>
            <person name="Nguyen T."/>
            <person name="Pegot-Espagnet P."/>
            <person name="Pouilly N."/>
            <person name="Raftis F."/>
            <person name="Sallet E."/>
            <person name="Schiex T."/>
            <person name="Thomas J."/>
            <person name="Vandecasteele C."/>
            <person name="Vares D."/>
            <person name="Vear F."/>
            <person name="Vautrin S."/>
            <person name="Crespi M."/>
            <person name="Mangin B."/>
            <person name="Burke J.M."/>
            <person name="Salse J."/>
            <person name="Munos S."/>
            <person name="Vincourt P."/>
            <person name="Rieseberg L.H."/>
            <person name="Langlade N.B."/>
        </authorList>
    </citation>
    <scope>NUCLEOTIDE SEQUENCE [LARGE SCALE GENOMIC DNA]</scope>
    <source>
        <strain evidence="3">cv. SF193</strain>
        <tissue evidence="1">Leaves</tissue>
    </source>
</reference>
<accession>A0A251VHN1</accession>
<evidence type="ECO:0000313" key="2">
    <source>
        <dbReference type="EMBL" id="OTG34211.1"/>
    </source>
</evidence>
<organism evidence="2 3">
    <name type="scientific">Helianthus annuus</name>
    <name type="common">Common sunflower</name>
    <dbReference type="NCBI Taxonomy" id="4232"/>
    <lineage>
        <taxon>Eukaryota</taxon>
        <taxon>Viridiplantae</taxon>
        <taxon>Streptophyta</taxon>
        <taxon>Embryophyta</taxon>
        <taxon>Tracheophyta</taxon>
        <taxon>Spermatophyta</taxon>
        <taxon>Magnoliopsida</taxon>
        <taxon>eudicotyledons</taxon>
        <taxon>Gunneridae</taxon>
        <taxon>Pentapetalae</taxon>
        <taxon>asterids</taxon>
        <taxon>campanulids</taxon>
        <taxon>Asterales</taxon>
        <taxon>Asteraceae</taxon>
        <taxon>Asteroideae</taxon>
        <taxon>Heliantheae alliance</taxon>
        <taxon>Heliantheae</taxon>
        <taxon>Helianthus</taxon>
    </lineage>
</organism>
<protein>
    <submittedName>
        <fullName evidence="1">Long-chain-fatty-acid--CoA ligase</fullName>
        <ecNumber evidence="1">6.2.1.3</ecNumber>
    </submittedName>
</protein>
<evidence type="ECO:0000313" key="3">
    <source>
        <dbReference type="Proteomes" id="UP000215914"/>
    </source>
</evidence>